<dbReference type="InParanoid" id="A0A2P6NBA5"/>
<dbReference type="Proteomes" id="UP000241769">
    <property type="component" value="Unassembled WGS sequence"/>
</dbReference>
<proteinExistence type="predicted"/>
<feature type="compositionally biased region" description="Basic and acidic residues" evidence="1">
    <location>
        <begin position="37"/>
        <end position="57"/>
    </location>
</feature>
<feature type="region of interest" description="Disordered" evidence="1">
    <location>
        <begin position="1"/>
        <end position="69"/>
    </location>
</feature>
<evidence type="ECO:0000313" key="3">
    <source>
        <dbReference type="Proteomes" id="UP000241769"/>
    </source>
</evidence>
<comment type="caution">
    <text evidence="2">The sequence shown here is derived from an EMBL/GenBank/DDBJ whole genome shotgun (WGS) entry which is preliminary data.</text>
</comment>
<reference evidence="2 3" key="1">
    <citation type="journal article" date="2018" name="Genome Biol. Evol.">
        <title>Multiple Roots of Fruiting Body Formation in Amoebozoa.</title>
        <authorList>
            <person name="Hillmann F."/>
            <person name="Forbes G."/>
            <person name="Novohradska S."/>
            <person name="Ferling I."/>
            <person name="Riege K."/>
            <person name="Groth M."/>
            <person name="Westermann M."/>
            <person name="Marz M."/>
            <person name="Spaller T."/>
            <person name="Winckler T."/>
            <person name="Schaap P."/>
            <person name="Glockner G."/>
        </authorList>
    </citation>
    <scope>NUCLEOTIDE SEQUENCE [LARGE SCALE GENOMIC DNA]</scope>
    <source>
        <strain evidence="2 3">Jena</strain>
    </source>
</reference>
<accession>A0A2P6NBA5</accession>
<evidence type="ECO:0000313" key="2">
    <source>
        <dbReference type="EMBL" id="PRP81244.1"/>
    </source>
</evidence>
<keyword evidence="3" id="KW-1185">Reference proteome</keyword>
<dbReference type="EMBL" id="MDYQ01000129">
    <property type="protein sequence ID" value="PRP81244.1"/>
    <property type="molecule type" value="Genomic_DNA"/>
</dbReference>
<feature type="compositionally biased region" description="Basic and acidic residues" evidence="1">
    <location>
        <begin position="1"/>
        <end position="11"/>
    </location>
</feature>
<gene>
    <name evidence="2" type="ORF">PROFUN_02078</name>
</gene>
<dbReference type="AlphaFoldDB" id="A0A2P6NBA5"/>
<sequence>MGCASGKEEAPPPRQQMSAPLGPPAPRGPPAADTPEVIERKRREAAEAKKWEEEAKRVAGPIPPVPQLIPGASEEQYKKYMIDKFDNLAVNLQLRSNVPSLSLFELLAFYVSSSLSVLGRPDNFRVVEGCDLLGL</sequence>
<organism evidence="2 3">
    <name type="scientific">Planoprotostelium fungivorum</name>
    <dbReference type="NCBI Taxonomy" id="1890364"/>
    <lineage>
        <taxon>Eukaryota</taxon>
        <taxon>Amoebozoa</taxon>
        <taxon>Evosea</taxon>
        <taxon>Variosea</taxon>
        <taxon>Cavosteliida</taxon>
        <taxon>Cavosteliaceae</taxon>
        <taxon>Planoprotostelium</taxon>
    </lineage>
</organism>
<evidence type="ECO:0000256" key="1">
    <source>
        <dbReference type="SAM" id="MobiDB-lite"/>
    </source>
</evidence>
<protein>
    <submittedName>
        <fullName evidence="2">Uncharacterized protein</fullName>
    </submittedName>
</protein>
<name>A0A2P6NBA5_9EUKA</name>